<protein>
    <recommendedName>
        <fullName evidence="3 10">Heme chaperone HemW</fullName>
    </recommendedName>
</protein>
<keyword evidence="13" id="KW-1185">Reference proteome</keyword>
<dbReference type="GO" id="GO:0006779">
    <property type="term" value="P:porphyrin-containing compound biosynthetic process"/>
    <property type="evidence" value="ECO:0007669"/>
    <property type="project" value="InterPro"/>
</dbReference>
<dbReference type="SFLD" id="SFLDF00288">
    <property type="entry name" value="HemN-like__clustered_with_nucl"/>
    <property type="match status" value="1"/>
</dbReference>
<keyword evidence="7 10" id="KW-0408">Iron</keyword>
<accession>A0A422QXI2</accession>
<keyword evidence="9 10" id="KW-0143">Chaperone</keyword>
<dbReference type="Proteomes" id="UP000238137">
    <property type="component" value="Unassembled WGS sequence"/>
</dbReference>
<name>A0A422QXI2_9RHOB</name>
<dbReference type="SUPFAM" id="SSF102114">
    <property type="entry name" value="Radical SAM enzymes"/>
    <property type="match status" value="1"/>
</dbReference>
<dbReference type="SMART" id="SM00729">
    <property type="entry name" value="Elp3"/>
    <property type="match status" value="1"/>
</dbReference>
<dbReference type="InterPro" id="IPR013785">
    <property type="entry name" value="Aldolase_TIM"/>
</dbReference>
<dbReference type="SFLD" id="SFLDG01065">
    <property type="entry name" value="anaerobic_coproporphyrinogen-I"/>
    <property type="match status" value="1"/>
</dbReference>
<proteinExistence type="inferred from homology"/>
<dbReference type="PANTHER" id="PTHR13932">
    <property type="entry name" value="COPROPORPHYRINIGEN III OXIDASE"/>
    <property type="match status" value="1"/>
</dbReference>
<dbReference type="InterPro" id="IPR006638">
    <property type="entry name" value="Elp3/MiaA/NifB-like_rSAM"/>
</dbReference>
<comment type="subcellular location">
    <subcellularLocation>
        <location evidence="10">Cytoplasm</location>
    </subcellularLocation>
</comment>
<evidence type="ECO:0000256" key="7">
    <source>
        <dbReference type="ARBA" id="ARBA00023004"/>
    </source>
</evidence>
<dbReference type="InterPro" id="IPR004559">
    <property type="entry name" value="HemW-like"/>
</dbReference>
<dbReference type="GO" id="GO:0051539">
    <property type="term" value="F:4 iron, 4 sulfur cluster binding"/>
    <property type="evidence" value="ECO:0007669"/>
    <property type="project" value="UniProtKB-UniRule"/>
</dbReference>
<dbReference type="NCBIfam" id="TIGR00539">
    <property type="entry name" value="hemN_rel"/>
    <property type="match status" value="1"/>
</dbReference>
<keyword evidence="10" id="KW-0963">Cytoplasm</keyword>
<evidence type="ECO:0000256" key="9">
    <source>
        <dbReference type="ARBA" id="ARBA00023186"/>
    </source>
</evidence>
<keyword evidence="8 10" id="KW-0411">Iron-sulfur</keyword>
<keyword evidence="4 10" id="KW-0349">Heme</keyword>
<dbReference type="CDD" id="cd01335">
    <property type="entry name" value="Radical_SAM"/>
    <property type="match status" value="1"/>
</dbReference>
<evidence type="ECO:0000256" key="2">
    <source>
        <dbReference type="ARBA" id="ARBA00006100"/>
    </source>
</evidence>
<dbReference type="Pfam" id="PF04055">
    <property type="entry name" value="Radical_SAM"/>
    <property type="match status" value="1"/>
</dbReference>
<dbReference type="GO" id="GO:0046872">
    <property type="term" value="F:metal ion binding"/>
    <property type="evidence" value="ECO:0007669"/>
    <property type="project" value="UniProtKB-UniRule"/>
</dbReference>
<comment type="caution">
    <text evidence="12">The sequence shown here is derived from an EMBL/GenBank/DDBJ whole genome shotgun (WGS) entry which is preliminary data.</text>
</comment>
<dbReference type="EMBL" id="PXNQ02000005">
    <property type="protein sequence ID" value="RNF34684.1"/>
    <property type="molecule type" value="Genomic_DNA"/>
</dbReference>
<feature type="domain" description="Radical SAM core" evidence="11">
    <location>
        <begin position="16"/>
        <end position="255"/>
    </location>
</feature>
<dbReference type="SFLD" id="SFLDS00029">
    <property type="entry name" value="Radical_SAM"/>
    <property type="match status" value="1"/>
</dbReference>
<keyword evidence="5 10" id="KW-0949">S-adenosyl-L-methionine</keyword>
<keyword evidence="10" id="KW-0004">4Fe-4S</keyword>
<evidence type="ECO:0000256" key="3">
    <source>
        <dbReference type="ARBA" id="ARBA00017228"/>
    </source>
</evidence>
<comment type="cofactor">
    <cofactor evidence="1">
        <name>[4Fe-4S] cluster</name>
        <dbReference type="ChEBI" id="CHEBI:49883"/>
    </cofactor>
</comment>
<comment type="similarity">
    <text evidence="2">Belongs to the anaerobic coproporphyrinogen-III oxidase family. HemW subfamily.</text>
</comment>
<dbReference type="InterPro" id="IPR058240">
    <property type="entry name" value="rSAM_sf"/>
</dbReference>
<dbReference type="InterPro" id="IPR010723">
    <property type="entry name" value="HemN_C"/>
</dbReference>
<evidence type="ECO:0000313" key="12">
    <source>
        <dbReference type="EMBL" id="RNF34684.1"/>
    </source>
</evidence>
<dbReference type="PANTHER" id="PTHR13932:SF5">
    <property type="entry name" value="RADICAL S-ADENOSYL METHIONINE DOMAIN-CONTAINING PROTEIN 1, MITOCHONDRIAL"/>
    <property type="match status" value="1"/>
</dbReference>
<sequence>MSNAALTRSCFTPEEDWRAGGFGLYVHWPFCAAKCPYCDFNSHVVERVDQERWANALCAEIARLAEELPGRHLDSIFFGGGTPSLMMPETVDRVIRAARAGWGFSNEIEISLEANPTSVEKGRFRGYAEAGVNRLSMGIQALNDEDLKRLGRLHSVAEARAAFDVARDCFGRVSFDLIYARQGQSIGAWRTELREALAMAVDHLSLYQLTIEPGTAFGARAEAGKLRNLPDDDLAADMYLETQELCTAAGMAGYEISNHAAAGSESRHNLVYWRQGDWAAVGPGAHGRITLPQGRMATEAHRAPGAWLEAVERNGTGELPRVLLSSEDLAVEYLLMAMRLAEGLDEERYSRLAGQSLDAGALVRLEEWGMIHRSDGQLRASSAGRPVLNAILRELVA</sequence>
<dbReference type="PROSITE" id="PS51918">
    <property type="entry name" value="RADICAL_SAM"/>
    <property type="match status" value="1"/>
</dbReference>
<evidence type="ECO:0000256" key="6">
    <source>
        <dbReference type="ARBA" id="ARBA00022723"/>
    </source>
</evidence>
<comment type="function">
    <text evidence="10">Probably acts as a heme chaperone, transferring heme to an unknown acceptor. Binds one molecule of heme per monomer, possibly covalently. Binds 1 [4Fe-4S] cluster. The cluster is coordinated with 3 cysteines and an exchangeable S-adenosyl-L-methionine.</text>
</comment>
<dbReference type="SFLD" id="SFLDF00562">
    <property type="entry name" value="HemN-like__clustered_with_heat"/>
    <property type="match status" value="1"/>
</dbReference>
<evidence type="ECO:0000256" key="10">
    <source>
        <dbReference type="RuleBase" id="RU364116"/>
    </source>
</evidence>
<evidence type="ECO:0000313" key="13">
    <source>
        <dbReference type="Proteomes" id="UP000238137"/>
    </source>
</evidence>
<dbReference type="InterPro" id="IPR007197">
    <property type="entry name" value="rSAM"/>
</dbReference>
<dbReference type="GO" id="GO:0005737">
    <property type="term" value="C:cytoplasm"/>
    <property type="evidence" value="ECO:0007669"/>
    <property type="project" value="UniProtKB-SubCell"/>
</dbReference>
<reference evidence="12" key="1">
    <citation type="submission" date="2018-05" db="EMBL/GenBank/DDBJ databases">
        <title>Reclassification of Methylarcula marina and Methylarcula terricola as Paracoccus methylarcula sp.nov., comb.nov. and Paracoccus terricola comb.nov.</title>
        <authorList>
            <person name="Shmareva M.N."/>
            <person name="Doronina N.V."/>
            <person name="Vasilenko O.V."/>
            <person name="Tarlachkov S.V."/>
            <person name="Trotsenko Y.A."/>
        </authorList>
    </citation>
    <scope>NUCLEOTIDE SEQUENCE [LARGE SCALE GENOMIC DNA]</scope>
    <source>
        <strain evidence="12">VKM B-2159</strain>
    </source>
</reference>
<organism evidence="12 13">
    <name type="scientific">Paracoccus methylarcula</name>
    <dbReference type="NCBI Taxonomy" id="72022"/>
    <lineage>
        <taxon>Bacteria</taxon>
        <taxon>Pseudomonadati</taxon>
        <taxon>Pseudomonadota</taxon>
        <taxon>Alphaproteobacteria</taxon>
        <taxon>Rhodobacterales</taxon>
        <taxon>Paracoccaceae</taxon>
        <taxon>Paracoccus</taxon>
    </lineage>
</organism>
<keyword evidence="6 10" id="KW-0479">Metal-binding</keyword>
<evidence type="ECO:0000256" key="4">
    <source>
        <dbReference type="ARBA" id="ARBA00022617"/>
    </source>
</evidence>
<dbReference type="InterPro" id="IPR034505">
    <property type="entry name" value="Coproporphyrinogen-III_oxidase"/>
</dbReference>
<gene>
    <name evidence="12" type="ORF">A7A09_009735</name>
</gene>
<dbReference type="AlphaFoldDB" id="A0A422QXI2"/>
<evidence type="ECO:0000256" key="1">
    <source>
        <dbReference type="ARBA" id="ARBA00001966"/>
    </source>
</evidence>
<dbReference type="Pfam" id="PF06969">
    <property type="entry name" value="HemN_C"/>
    <property type="match status" value="1"/>
</dbReference>
<dbReference type="RefSeq" id="WP_106691217.1">
    <property type="nucleotide sequence ID" value="NZ_PXNQ02000005.1"/>
</dbReference>
<dbReference type="GO" id="GO:0004109">
    <property type="term" value="F:coproporphyrinogen oxidase activity"/>
    <property type="evidence" value="ECO:0007669"/>
    <property type="project" value="InterPro"/>
</dbReference>
<evidence type="ECO:0000259" key="11">
    <source>
        <dbReference type="PROSITE" id="PS51918"/>
    </source>
</evidence>
<dbReference type="OrthoDB" id="9808022at2"/>
<evidence type="ECO:0000256" key="5">
    <source>
        <dbReference type="ARBA" id="ARBA00022691"/>
    </source>
</evidence>
<evidence type="ECO:0000256" key="8">
    <source>
        <dbReference type="ARBA" id="ARBA00023014"/>
    </source>
</evidence>
<dbReference type="Gene3D" id="3.20.20.70">
    <property type="entry name" value="Aldolase class I"/>
    <property type="match status" value="1"/>
</dbReference>